<feature type="domain" description="OmpA-like" evidence="9">
    <location>
        <begin position="143"/>
        <end position="264"/>
    </location>
</feature>
<evidence type="ECO:0000256" key="4">
    <source>
        <dbReference type="ARBA" id="ARBA00022692"/>
    </source>
</evidence>
<accession>A0ABP3TB42</accession>
<keyword evidence="10" id="KW-0966">Cell projection</keyword>
<evidence type="ECO:0000256" key="1">
    <source>
        <dbReference type="ARBA" id="ARBA00004162"/>
    </source>
</evidence>
<dbReference type="PANTHER" id="PTHR30329:SF21">
    <property type="entry name" value="LIPOPROTEIN YIAD-RELATED"/>
    <property type="match status" value="1"/>
</dbReference>
<comment type="similarity">
    <text evidence="2">Belongs to the MotB family.</text>
</comment>
<keyword evidence="10" id="KW-0282">Flagellum</keyword>
<dbReference type="PROSITE" id="PS51123">
    <property type="entry name" value="OMPA_2"/>
    <property type="match status" value="1"/>
</dbReference>
<keyword evidence="11" id="KW-1185">Reference proteome</keyword>
<comment type="subcellular location">
    <subcellularLocation>
        <location evidence="1">Cell membrane</location>
        <topology evidence="1">Single-pass membrane protein</topology>
    </subcellularLocation>
</comment>
<dbReference type="Pfam" id="PF00691">
    <property type="entry name" value="OmpA"/>
    <property type="match status" value="1"/>
</dbReference>
<protein>
    <submittedName>
        <fullName evidence="10">Flagellar motor protein MotB</fullName>
    </submittedName>
</protein>
<gene>
    <name evidence="10" type="ORF">GCM10009104_14750</name>
</gene>
<evidence type="ECO:0000313" key="10">
    <source>
        <dbReference type="EMBL" id="GAA0689360.1"/>
    </source>
</evidence>
<comment type="caution">
    <text evidence="10">The sequence shown here is derived from an EMBL/GenBank/DDBJ whole genome shotgun (WGS) entry which is preliminary data.</text>
</comment>
<evidence type="ECO:0000313" key="11">
    <source>
        <dbReference type="Proteomes" id="UP001499915"/>
    </source>
</evidence>
<dbReference type="Proteomes" id="UP001499915">
    <property type="component" value="Unassembled WGS sequence"/>
</dbReference>
<dbReference type="Gene3D" id="3.30.1330.60">
    <property type="entry name" value="OmpA-like domain"/>
    <property type="match status" value="1"/>
</dbReference>
<dbReference type="InterPro" id="IPR036737">
    <property type="entry name" value="OmpA-like_sf"/>
</dbReference>
<dbReference type="CDD" id="cd07185">
    <property type="entry name" value="OmpA_C-like"/>
    <property type="match status" value="1"/>
</dbReference>
<sequence>MSSRRRELTEESGAPGWLMTYADLMTLLLVFFVLLFSMSNVERERFAEAVRSFQTAFQRAVSGAPNNLVPLEHNAPASLPDDINDTIIQSSQQSSSQDKQEESEDERRARALQLDWERLNRDLDDAFEQMQMQEAVEIGTPKDGKLSLRVKGGLLFTSGSSTFNYAMLPMLDALLETLAQNPHYKLEIQGHTDDIPISTPQFPSNWELSAVRATTVLRYMVDAGINPKRLTATGYGSSLPLVPNTSAENRAINRRIEFVLEKRALE</sequence>
<dbReference type="Pfam" id="PF13677">
    <property type="entry name" value="MotB_plug"/>
    <property type="match status" value="1"/>
</dbReference>
<dbReference type="InterPro" id="IPR050330">
    <property type="entry name" value="Bact_OuterMem_StrucFunc"/>
</dbReference>
<organism evidence="10 11">
    <name type="scientific">Marinobacterium maritimum</name>
    <dbReference type="NCBI Taxonomy" id="500162"/>
    <lineage>
        <taxon>Bacteria</taxon>
        <taxon>Pseudomonadati</taxon>
        <taxon>Pseudomonadota</taxon>
        <taxon>Gammaproteobacteria</taxon>
        <taxon>Oceanospirillales</taxon>
        <taxon>Oceanospirillaceae</taxon>
        <taxon>Marinobacterium</taxon>
    </lineage>
</organism>
<proteinExistence type="inferred from homology"/>
<keyword evidence="5 8" id="KW-1133">Transmembrane helix</keyword>
<evidence type="ECO:0000256" key="5">
    <source>
        <dbReference type="ARBA" id="ARBA00022989"/>
    </source>
</evidence>
<keyword evidence="6 7" id="KW-0472">Membrane</keyword>
<evidence type="ECO:0000256" key="6">
    <source>
        <dbReference type="ARBA" id="ARBA00023136"/>
    </source>
</evidence>
<keyword evidence="3" id="KW-1003">Cell membrane</keyword>
<dbReference type="EMBL" id="BAAAET010000002">
    <property type="protein sequence ID" value="GAA0689360.1"/>
    <property type="molecule type" value="Genomic_DNA"/>
</dbReference>
<keyword evidence="4 8" id="KW-0812">Transmembrane</keyword>
<keyword evidence="10" id="KW-0969">Cilium</keyword>
<feature type="transmembrane region" description="Helical" evidence="8">
    <location>
        <begin position="16"/>
        <end position="36"/>
    </location>
</feature>
<dbReference type="InterPro" id="IPR006665">
    <property type="entry name" value="OmpA-like"/>
</dbReference>
<evidence type="ECO:0000256" key="2">
    <source>
        <dbReference type="ARBA" id="ARBA00008914"/>
    </source>
</evidence>
<dbReference type="PANTHER" id="PTHR30329">
    <property type="entry name" value="STATOR ELEMENT OF FLAGELLAR MOTOR COMPLEX"/>
    <property type="match status" value="1"/>
</dbReference>
<reference evidence="11" key="1">
    <citation type="journal article" date="2019" name="Int. J. Syst. Evol. Microbiol.">
        <title>The Global Catalogue of Microorganisms (GCM) 10K type strain sequencing project: providing services to taxonomists for standard genome sequencing and annotation.</title>
        <authorList>
            <consortium name="The Broad Institute Genomics Platform"/>
            <consortium name="The Broad Institute Genome Sequencing Center for Infectious Disease"/>
            <person name="Wu L."/>
            <person name="Ma J."/>
        </authorList>
    </citation>
    <scope>NUCLEOTIDE SEQUENCE [LARGE SCALE GENOMIC DNA]</scope>
    <source>
        <strain evidence="11">JCM 15134</strain>
    </source>
</reference>
<evidence type="ECO:0000259" key="9">
    <source>
        <dbReference type="PROSITE" id="PS51123"/>
    </source>
</evidence>
<dbReference type="RefSeq" id="WP_343804471.1">
    <property type="nucleotide sequence ID" value="NZ_BAAAET010000002.1"/>
</dbReference>
<name>A0ABP3TB42_9GAMM</name>
<dbReference type="SUPFAM" id="SSF103088">
    <property type="entry name" value="OmpA-like"/>
    <property type="match status" value="1"/>
</dbReference>
<evidence type="ECO:0000256" key="3">
    <source>
        <dbReference type="ARBA" id="ARBA00022475"/>
    </source>
</evidence>
<evidence type="ECO:0000256" key="7">
    <source>
        <dbReference type="PROSITE-ProRule" id="PRU00473"/>
    </source>
</evidence>
<evidence type="ECO:0000256" key="8">
    <source>
        <dbReference type="SAM" id="Phobius"/>
    </source>
</evidence>
<dbReference type="InterPro" id="IPR025713">
    <property type="entry name" value="MotB-like_N_dom"/>
</dbReference>